<protein>
    <submittedName>
        <fullName evidence="2">Uncharacterized protein</fullName>
    </submittedName>
</protein>
<organism evidence="2">
    <name type="scientific">Micrurus spixii</name>
    <name type="common">Amazon coral snake</name>
    <dbReference type="NCBI Taxonomy" id="129469"/>
    <lineage>
        <taxon>Eukaryota</taxon>
        <taxon>Metazoa</taxon>
        <taxon>Chordata</taxon>
        <taxon>Craniata</taxon>
        <taxon>Vertebrata</taxon>
        <taxon>Euteleostomi</taxon>
        <taxon>Lepidosauria</taxon>
        <taxon>Squamata</taxon>
        <taxon>Bifurcata</taxon>
        <taxon>Unidentata</taxon>
        <taxon>Episquamata</taxon>
        <taxon>Toxicofera</taxon>
        <taxon>Serpentes</taxon>
        <taxon>Colubroidea</taxon>
        <taxon>Elapidae</taxon>
        <taxon>Elapinae</taxon>
        <taxon>Micrurus</taxon>
    </lineage>
</organism>
<proteinExistence type="predicted"/>
<sequence length="101" mass="11145">MQAVCTRNHPLSPLPPLTPPLPVQKTRKVGKRKMATGDCIGSRSKHVDIKYCNVTEAVKEKLIQLQHCPTVRNIANILTKPVAVDKHQENVKAFGLSAVQI</sequence>
<feature type="compositionally biased region" description="Basic residues" evidence="1">
    <location>
        <begin position="25"/>
        <end position="34"/>
    </location>
</feature>
<feature type="compositionally biased region" description="Pro residues" evidence="1">
    <location>
        <begin position="12"/>
        <end position="22"/>
    </location>
</feature>
<reference evidence="2" key="1">
    <citation type="submission" date="2017-07" db="EMBL/GenBank/DDBJ databases">
        <authorList>
            <person name="Mikheyev A."/>
            <person name="Grau M."/>
        </authorList>
    </citation>
    <scope>NUCLEOTIDE SEQUENCE</scope>
    <source>
        <tissue evidence="2">Venom_gland</tissue>
    </source>
</reference>
<evidence type="ECO:0000256" key="1">
    <source>
        <dbReference type="SAM" id="MobiDB-lite"/>
    </source>
</evidence>
<feature type="region of interest" description="Disordered" evidence="1">
    <location>
        <begin position="1"/>
        <end position="37"/>
    </location>
</feature>
<reference evidence="2" key="2">
    <citation type="submission" date="2017-11" db="EMBL/GenBank/DDBJ databases">
        <title>Coralsnake Venomics: Analyses of Venom Gland Transcriptomes and Proteomes of Six Brazilian Taxa.</title>
        <authorList>
            <person name="Aird S.D."/>
            <person name="Jorge da Silva N."/>
            <person name="Qiu L."/>
            <person name="Villar-Briones A."/>
            <person name="Aparecida-Saddi V."/>
            <person name="Campos-Telles M.P."/>
            <person name="Grau M."/>
            <person name="Mikheyev A.S."/>
        </authorList>
    </citation>
    <scope>NUCLEOTIDE SEQUENCE</scope>
    <source>
        <tissue evidence="2">Venom_gland</tissue>
    </source>
</reference>
<dbReference type="EMBL" id="IACM01077415">
    <property type="protein sequence ID" value="LAB28655.1"/>
    <property type="molecule type" value="Transcribed_RNA"/>
</dbReference>
<evidence type="ECO:0000313" key="2">
    <source>
        <dbReference type="EMBL" id="LAB28655.1"/>
    </source>
</evidence>
<dbReference type="AlphaFoldDB" id="A0A2D4M5M9"/>
<accession>A0A2D4M5M9</accession>
<name>A0A2D4M5M9_9SAUR</name>